<proteinExistence type="predicted"/>
<evidence type="ECO:0000313" key="2">
    <source>
        <dbReference type="Proteomes" id="UP000664601"/>
    </source>
</evidence>
<name>A0ABS3L4Z4_9ENTE</name>
<accession>A0ABS3L4Z4</accession>
<gene>
    <name evidence="1" type="ORF">JZO70_00670</name>
</gene>
<reference evidence="1 2" key="1">
    <citation type="submission" date="2021-03" db="EMBL/GenBank/DDBJ databases">
        <title>Enterococcal diversity collection.</title>
        <authorList>
            <person name="Gilmore M.S."/>
            <person name="Schwartzman J."/>
            <person name="Van Tyne D."/>
            <person name="Martin M."/>
            <person name="Earl A.M."/>
            <person name="Manson A.L."/>
            <person name="Straub T."/>
            <person name="Salamzade R."/>
            <person name="Saavedra J."/>
            <person name="Lebreton F."/>
            <person name="Prichula J."/>
            <person name="Schaufler K."/>
            <person name="Gaca A."/>
            <person name="Sgardioli B."/>
            <person name="Wagenaar J."/>
            <person name="Strong T."/>
        </authorList>
    </citation>
    <scope>NUCLEOTIDE SEQUENCE [LARGE SCALE GENOMIC DNA]</scope>
    <source>
        <strain evidence="1 2">669A</strain>
    </source>
</reference>
<protein>
    <submittedName>
        <fullName evidence="1">Uncharacterized protein</fullName>
    </submittedName>
</protein>
<organism evidence="1 2">
    <name type="scientific">Candidatus Enterococcus moelleringii</name>
    <dbReference type="NCBI Taxonomy" id="2815325"/>
    <lineage>
        <taxon>Bacteria</taxon>
        <taxon>Bacillati</taxon>
        <taxon>Bacillota</taxon>
        <taxon>Bacilli</taxon>
        <taxon>Lactobacillales</taxon>
        <taxon>Enterococcaceae</taxon>
        <taxon>Enterococcus</taxon>
    </lineage>
</organism>
<evidence type="ECO:0000313" key="1">
    <source>
        <dbReference type="EMBL" id="MBO1304655.1"/>
    </source>
</evidence>
<dbReference type="RefSeq" id="WP_207671599.1">
    <property type="nucleotide sequence ID" value="NZ_JAFREM010000002.1"/>
</dbReference>
<comment type="caution">
    <text evidence="1">The sequence shown here is derived from an EMBL/GenBank/DDBJ whole genome shotgun (WGS) entry which is preliminary data.</text>
</comment>
<dbReference type="Proteomes" id="UP000664601">
    <property type="component" value="Unassembled WGS sequence"/>
</dbReference>
<dbReference type="EMBL" id="JAFREM010000002">
    <property type="protein sequence ID" value="MBO1304655.1"/>
    <property type="molecule type" value="Genomic_DNA"/>
</dbReference>
<keyword evidence="2" id="KW-1185">Reference proteome</keyword>
<sequence length="254" mass="29674">MDQSKIYETSDSYVDLSIHLPYDAREIGDPLFQFEADYYVEKDLSVAGDDDFCYENVAVFKVIGHTGDFDKDYIYTADAIAESTVENYAFAKGLFEQFFNTEFHNEIIDITGQTINRWLTIETAVAYDEIKNCSEVFQAELFVEFLIKLKQTWKQLFHNDVTLVSFNEGLYVSPEKRAQEKIFEGYQKAEFFTTLNKQEFIEKNGYEHNDSAIELKELFKLDFNNNLFSENIKNPKRKHYSGFIYTSQLISSQT</sequence>